<dbReference type="AlphaFoldDB" id="A0AAW1V8I2"/>
<evidence type="ECO:0000256" key="3">
    <source>
        <dbReference type="ARBA" id="ARBA00009119"/>
    </source>
</evidence>
<evidence type="ECO:0000256" key="10">
    <source>
        <dbReference type="PROSITE-ProRule" id="PRU00455"/>
    </source>
</evidence>
<dbReference type="InterPro" id="IPR013083">
    <property type="entry name" value="Znf_RING/FYVE/PHD"/>
</dbReference>
<comment type="caution">
    <text evidence="13">The sequence shown here is derived from an EMBL/GenBank/DDBJ whole genome shotgun (WGS) entry which is preliminary data.</text>
</comment>
<dbReference type="EC" id="2.3.2.27" evidence="4"/>
<dbReference type="SUPFAM" id="SSF57850">
    <property type="entry name" value="RING/U-box"/>
    <property type="match status" value="1"/>
</dbReference>
<keyword evidence="7 10" id="KW-0863">Zinc-finger</keyword>
<dbReference type="Proteomes" id="UP001431783">
    <property type="component" value="Unassembled WGS sequence"/>
</dbReference>
<evidence type="ECO:0000256" key="5">
    <source>
        <dbReference type="ARBA" id="ARBA00022679"/>
    </source>
</evidence>
<evidence type="ECO:0000259" key="11">
    <source>
        <dbReference type="PROSITE" id="PS50089"/>
    </source>
</evidence>
<reference evidence="13 14" key="1">
    <citation type="submission" date="2023-03" db="EMBL/GenBank/DDBJ databases">
        <title>Genome insight into feeding habits of ladybird beetles.</title>
        <authorList>
            <person name="Li H.-S."/>
            <person name="Huang Y.-H."/>
            <person name="Pang H."/>
        </authorList>
    </citation>
    <scope>NUCLEOTIDE SEQUENCE [LARGE SCALE GENOMIC DNA]</scope>
    <source>
        <strain evidence="13">SYSU_2023b</strain>
        <tissue evidence="13">Whole body</tissue>
    </source>
</reference>
<evidence type="ECO:0000256" key="6">
    <source>
        <dbReference type="ARBA" id="ARBA00022723"/>
    </source>
</evidence>
<evidence type="ECO:0000313" key="14">
    <source>
        <dbReference type="Proteomes" id="UP001431783"/>
    </source>
</evidence>
<evidence type="ECO:0000256" key="1">
    <source>
        <dbReference type="ARBA" id="ARBA00000900"/>
    </source>
</evidence>
<dbReference type="InterPro" id="IPR004162">
    <property type="entry name" value="SINA-like_animal"/>
</dbReference>
<gene>
    <name evidence="13" type="ORF">WA026_013343</name>
</gene>
<dbReference type="GO" id="GO:0005737">
    <property type="term" value="C:cytoplasm"/>
    <property type="evidence" value="ECO:0007669"/>
    <property type="project" value="TreeGrafter"/>
</dbReference>
<dbReference type="GO" id="GO:0061630">
    <property type="term" value="F:ubiquitin protein ligase activity"/>
    <property type="evidence" value="ECO:0007669"/>
    <property type="project" value="UniProtKB-EC"/>
</dbReference>
<dbReference type="PANTHER" id="PTHR45877">
    <property type="entry name" value="E3 UBIQUITIN-PROTEIN LIGASE SIAH2"/>
    <property type="match status" value="1"/>
</dbReference>
<dbReference type="PROSITE" id="PS51081">
    <property type="entry name" value="ZF_SIAH"/>
    <property type="match status" value="2"/>
</dbReference>
<comment type="similarity">
    <text evidence="3">Belongs to the SINA (Seven in absentia) family.</text>
</comment>
<evidence type="ECO:0000256" key="8">
    <source>
        <dbReference type="ARBA" id="ARBA00022786"/>
    </source>
</evidence>
<evidence type="ECO:0000256" key="4">
    <source>
        <dbReference type="ARBA" id="ARBA00012483"/>
    </source>
</evidence>
<dbReference type="SUPFAM" id="SSF49599">
    <property type="entry name" value="TRAF domain-like"/>
    <property type="match status" value="2"/>
</dbReference>
<comment type="catalytic activity">
    <reaction evidence="1">
        <text>S-ubiquitinyl-[E2 ubiquitin-conjugating enzyme]-L-cysteine + [acceptor protein]-L-lysine = [E2 ubiquitin-conjugating enzyme]-L-cysteine + N(6)-ubiquitinyl-[acceptor protein]-L-lysine.</text>
        <dbReference type="EC" id="2.3.2.27"/>
    </reaction>
</comment>
<accession>A0AAW1V8I2</accession>
<dbReference type="GO" id="GO:0031624">
    <property type="term" value="F:ubiquitin conjugating enzyme binding"/>
    <property type="evidence" value="ECO:0007669"/>
    <property type="project" value="TreeGrafter"/>
</dbReference>
<dbReference type="InterPro" id="IPR049548">
    <property type="entry name" value="Sina-like_RING"/>
</dbReference>
<evidence type="ECO:0000313" key="13">
    <source>
        <dbReference type="EMBL" id="KAK9891010.1"/>
    </source>
</evidence>
<feature type="domain" description="SIAH-type" evidence="12">
    <location>
        <begin position="60"/>
        <end position="126"/>
    </location>
</feature>
<evidence type="ECO:0000259" key="12">
    <source>
        <dbReference type="PROSITE" id="PS51081"/>
    </source>
</evidence>
<feature type="domain" description="SIAH-type" evidence="12">
    <location>
        <begin position="335"/>
        <end position="393"/>
    </location>
</feature>
<protein>
    <recommendedName>
        <fullName evidence="4">RING-type E3 ubiquitin transferase</fullName>
        <ecNumber evidence="4">2.3.2.27</ecNumber>
    </recommendedName>
</protein>
<dbReference type="InterPro" id="IPR013010">
    <property type="entry name" value="Znf_SIAH"/>
</dbReference>
<evidence type="ECO:0000256" key="7">
    <source>
        <dbReference type="ARBA" id="ARBA00022771"/>
    </source>
</evidence>
<dbReference type="PROSITE" id="PS50089">
    <property type="entry name" value="ZF_RING_2"/>
    <property type="match status" value="1"/>
</dbReference>
<sequence>MNTEKLLLKCGICGLPLSVPPIYYNSAIGSFCGRCEELAAEQYPDLTFERQGLYEEIAEYSVFPCSFEKLGCKAQGNWMTISNHEMTCLFKITDVMCPLSHEKYKEWCSWVGDHTKLSKHILNMHKNYFPKSLEITMTRQFVSKICFSEINKNIVMIKFDYKEHLGSFHCFMFSNMNFNDCQMYEYNICIYGNTIDNLLTYKGEKLEHMSRNYSVVNTVPSLVVPISSLDKLFQKFKELTIKFCIRKVGAISASSKISWSNVTMNKPSESTVLNMKVMHELECPVCAELMASPIYICETGHNVCSTCNMKVNECPICRSSMLGGRNFTLEKLSTIVTGPCINRSSGCSYVAPISKVKAHERNCFLAKRDCILNTCKWNGRILEIPEHLEEEHSFLEPNNIYTYDLSKESDQFMFLYDDKIFIFSVDFELNQPFKYGIHCFGGETLEYFYELKIIDPFTEWTLLTIRDNCEPLGYNFEKLSYTIMTIPFSMIYPLVQDYGQLKFKIDIQRIAD</sequence>
<keyword evidence="14" id="KW-1185">Reference proteome</keyword>
<proteinExistence type="inferred from homology"/>
<dbReference type="Pfam" id="PF21361">
    <property type="entry name" value="Sina_ZnF"/>
    <property type="match status" value="2"/>
</dbReference>
<dbReference type="Gene3D" id="3.30.40.10">
    <property type="entry name" value="Zinc/RING finger domain, C3HC4 (zinc finger)"/>
    <property type="match status" value="3"/>
</dbReference>
<keyword evidence="5" id="KW-0808">Transferase</keyword>
<dbReference type="GO" id="GO:0008270">
    <property type="term" value="F:zinc ion binding"/>
    <property type="evidence" value="ECO:0007669"/>
    <property type="project" value="UniProtKB-KW"/>
</dbReference>
<name>A0AAW1V8I2_9CUCU</name>
<keyword evidence="8" id="KW-0833">Ubl conjugation pathway</keyword>
<evidence type="ECO:0000256" key="9">
    <source>
        <dbReference type="ARBA" id="ARBA00022833"/>
    </source>
</evidence>
<organism evidence="13 14">
    <name type="scientific">Henosepilachna vigintioctopunctata</name>
    <dbReference type="NCBI Taxonomy" id="420089"/>
    <lineage>
        <taxon>Eukaryota</taxon>
        <taxon>Metazoa</taxon>
        <taxon>Ecdysozoa</taxon>
        <taxon>Arthropoda</taxon>
        <taxon>Hexapoda</taxon>
        <taxon>Insecta</taxon>
        <taxon>Pterygota</taxon>
        <taxon>Neoptera</taxon>
        <taxon>Endopterygota</taxon>
        <taxon>Coleoptera</taxon>
        <taxon>Polyphaga</taxon>
        <taxon>Cucujiformia</taxon>
        <taxon>Coccinelloidea</taxon>
        <taxon>Coccinellidae</taxon>
        <taxon>Epilachninae</taxon>
        <taxon>Epilachnini</taxon>
        <taxon>Henosepilachna</taxon>
    </lineage>
</organism>
<feature type="domain" description="RING-type" evidence="11">
    <location>
        <begin position="283"/>
        <end position="318"/>
    </location>
</feature>
<dbReference type="GO" id="GO:0043161">
    <property type="term" value="P:proteasome-mediated ubiquitin-dependent protein catabolic process"/>
    <property type="evidence" value="ECO:0007669"/>
    <property type="project" value="TreeGrafter"/>
</dbReference>
<dbReference type="Pfam" id="PF21362">
    <property type="entry name" value="Sina_RING"/>
    <property type="match status" value="1"/>
</dbReference>
<dbReference type="EMBL" id="JARQZJ010000127">
    <property type="protein sequence ID" value="KAK9891010.1"/>
    <property type="molecule type" value="Genomic_DNA"/>
</dbReference>
<keyword evidence="6" id="KW-0479">Metal-binding</keyword>
<dbReference type="PANTHER" id="PTHR45877:SF2">
    <property type="entry name" value="E3 UBIQUITIN-PROTEIN LIGASE SINA-RELATED"/>
    <property type="match status" value="1"/>
</dbReference>
<dbReference type="InterPro" id="IPR001841">
    <property type="entry name" value="Znf_RING"/>
</dbReference>
<comment type="pathway">
    <text evidence="2">Protein modification; protein ubiquitination.</text>
</comment>
<evidence type="ECO:0000256" key="2">
    <source>
        <dbReference type="ARBA" id="ARBA00004906"/>
    </source>
</evidence>
<keyword evidence="9" id="KW-0862">Zinc</keyword>